<dbReference type="HOGENOM" id="CLU_017036_0_0_11"/>
<evidence type="ECO:0000313" key="2">
    <source>
        <dbReference type="EMBL" id="ACU95528.1"/>
    </source>
</evidence>
<evidence type="ECO:0008006" key="4">
    <source>
        <dbReference type="Google" id="ProtNLM"/>
    </source>
</evidence>
<accession>C7MU00</accession>
<evidence type="ECO:0000256" key="1">
    <source>
        <dbReference type="SAM" id="MobiDB-lite"/>
    </source>
</evidence>
<protein>
    <recommendedName>
        <fullName evidence="4">WXG100 family type VII secretion target</fullName>
    </recommendedName>
</protein>
<feature type="compositionally biased region" description="Gly residues" evidence="1">
    <location>
        <begin position="834"/>
        <end position="852"/>
    </location>
</feature>
<dbReference type="InterPro" id="IPR036689">
    <property type="entry name" value="ESAT-6-like_sf"/>
</dbReference>
<feature type="region of interest" description="Disordered" evidence="1">
    <location>
        <begin position="491"/>
        <end position="535"/>
    </location>
</feature>
<feature type="compositionally biased region" description="Gly residues" evidence="1">
    <location>
        <begin position="772"/>
        <end position="787"/>
    </location>
</feature>
<reference evidence="2 3" key="1">
    <citation type="journal article" date="2009" name="Stand. Genomic Sci.">
        <title>Complete genome sequence of Saccharomonospora viridis type strain (P101).</title>
        <authorList>
            <person name="Pati A."/>
            <person name="Sikorski J."/>
            <person name="Nolan M."/>
            <person name="Lapidus A."/>
            <person name="Copeland A."/>
            <person name="Glavina Del Rio T."/>
            <person name="Lucas S."/>
            <person name="Chen F."/>
            <person name="Tice H."/>
            <person name="Pitluck S."/>
            <person name="Cheng J.F."/>
            <person name="Chertkov O."/>
            <person name="Brettin T."/>
            <person name="Han C."/>
            <person name="Detter J.C."/>
            <person name="Kuske C."/>
            <person name="Bruce D."/>
            <person name="Goodwin L."/>
            <person name="Chain P."/>
            <person name="D'haeseleer P."/>
            <person name="Chen A."/>
            <person name="Palaniappan K."/>
            <person name="Ivanova N."/>
            <person name="Mavromatis K."/>
            <person name="Mikhailova N."/>
            <person name="Rohde M."/>
            <person name="Tindall B.J."/>
            <person name="Goker M."/>
            <person name="Bristow J."/>
            <person name="Eisen J.A."/>
            <person name="Markowitz V."/>
            <person name="Hugenholtz P."/>
            <person name="Kyrpides N.C."/>
            <person name="Klenk H.P."/>
        </authorList>
    </citation>
    <scope>NUCLEOTIDE SEQUENCE [LARGE SCALE GENOMIC DNA]</scope>
    <source>
        <strain evidence="3">ATCC 15386 / DSM 43017 / JCM 3036 / NBRC 12207 / P101</strain>
    </source>
</reference>
<feature type="compositionally biased region" description="Polar residues" evidence="1">
    <location>
        <begin position="797"/>
        <end position="806"/>
    </location>
</feature>
<gene>
    <name evidence="2" type="ordered locus">Svir_04530</name>
</gene>
<dbReference type="AlphaFoldDB" id="C7MU00"/>
<keyword evidence="3" id="KW-1185">Reference proteome</keyword>
<feature type="compositionally biased region" description="Low complexity" evidence="1">
    <location>
        <begin position="707"/>
        <end position="718"/>
    </location>
</feature>
<proteinExistence type="predicted"/>
<evidence type="ECO:0000313" key="3">
    <source>
        <dbReference type="Proteomes" id="UP000000841"/>
    </source>
</evidence>
<feature type="compositionally biased region" description="Low complexity" evidence="1">
    <location>
        <begin position="752"/>
        <end position="763"/>
    </location>
</feature>
<organism evidence="2 3">
    <name type="scientific">Saccharomonospora viridis (strain ATCC 15386 / DSM 43017 / JCM 3036 / CCUG 5913 / NBRC 12207 / NCIMB 9602 / P101)</name>
    <name type="common">Thermoactinomyces viridis</name>
    <dbReference type="NCBI Taxonomy" id="471857"/>
    <lineage>
        <taxon>Bacteria</taxon>
        <taxon>Bacillati</taxon>
        <taxon>Actinomycetota</taxon>
        <taxon>Actinomycetes</taxon>
        <taxon>Pseudonocardiales</taxon>
        <taxon>Pseudonocardiaceae</taxon>
        <taxon>Saccharomonospora</taxon>
    </lineage>
</organism>
<dbReference type="Proteomes" id="UP000000841">
    <property type="component" value="Chromosome"/>
</dbReference>
<dbReference type="Gene3D" id="1.10.287.1060">
    <property type="entry name" value="ESAT-6-like"/>
    <property type="match status" value="1"/>
</dbReference>
<sequence>MAYVGQEEQREFVDKEFTSQDLDEMQELLADPSVDVQDRKNFLYALKNAGRLDGQELLDYAREVGADPVDLMKGGNAVHENMDHARNSLNGKRFSERLKNAGDVQRAQENLNGGGFSTSDEIIDEAEPALKLFDEFYPRYQEASGLIESAPMPAEAQSYDVVTVDTSSIGGSGGSAVASAGATYSHSGIDPKSIRDGLDEFRGIDFGAFHADADMLRKAHSSVRDGMDALERAWGSNTSDWTGDAKAAAEQVNNNLVKGSGDLSQALKTAPDNLGAGVDAVQQNVVNFVHRVLEVYGSGTVAELSPHQVDDLINAAKELPGVIADLHAKIEEIESKGFWDHFVEFFSNPLKWGFSAINPIASIIGYIVTEEITEDNIREETQKMESALAEVKTKLGEFCADYQQKASSIHSHAAEFVAGIDAAYMETMQLLGEGLEPDPFADPGGGKDGLGDTEGISGSIGAGGGVGAGGGIGAGGGGGISTGGGGGVPIGGGAGIDLPGDEAAGTNPVTGEPLEVDPETGDPYPIDPETGEPIKNVDDLEKLTVEHGDNTLTLTEPTEDGEMAITIDDGSGEPSEYQLDFSEEDGEAEGAEESRREETEFGPQGSDAVTEKVYRPGPDGKIHIEDGDLKIVAEQPEGPDGPTVVTVDNGDGEPVTYTLGETEGQEAGPRGLGPQPSATESAPTSRQAGQSAPDAGVVGGEGGGAPGPSADASAPTGGEAFAASSSPEFHGSSEGTVDPGIDVSADNTVNESMESSGDSSSSSTTHPQAVSGGSGGTAFGGGGGGSDLGSFSDSESRGQSTPSGANLGTAPGGDIPAGMSQGGGAGSSSASGMGMMGGMGAMGGGAGGGQGGDQERTSSAYRVEGNIFETFSNTVRISGTIGDNTADVPVRFTR</sequence>
<dbReference type="STRING" id="471857.Svir_04530"/>
<dbReference type="SUPFAM" id="SSF140453">
    <property type="entry name" value="EsxAB dimer-like"/>
    <property type="match status" value="1"/>
</dbReference>
<feature type="compositionally biased region" description="Basic and acidic residues" evidence="1">
    <location>
        <begin position="609"/>
        <end position="631"/>
    </location>
</feature>
<dbReference type="eggNOG" id="COG3266">
    <property type="taxonomic scope" value="Bacteria"/>
</dbReference>
<feature type="compositionally biased region" description="Acidic residues" evidence="1">
    <location>
        <begin position="581"/>
        <end position="591"/>
    </location>
</feature>
<feature type="region of interest" description="Disordered" evidence="1">
    <location>
        <begin position="549"/>
        <end position="857"/>
    </location>
</feature>
<name>C7MU00_SACVD</name>
<feature type="compositionally biased region" description="Gly residues" evidence="1">
    <location>
        <begin position="697"/>
        <end position="706"/>
    </location>
</feature>
<feature type="compositionally biased region" description="Polar residues" evidence="1">
    <location>
        <begin position="676"/>
        <end position="690"/>
    </location>
</feature>
<dbReference type="RefSeq" id="WP_012795957.1">
    <property type="nucleotide sequence ID" value="NC_013159.1"/>
</dbReference>
<dbReference type="KEGG" id="svi:Svir_04530"/>
<feature type="region of interest" description="Disordered" evidence="1">
    <location>
        <begin position="434"/>
        <end position="462"/>
    </location>
</feature>
<dbReference type="EMBL" id="CP001683">
    <property type="protein sequence ID" value="ACU95528.1"/>
    <property type="molecule type" value="Genomic_DNA"/>
</dbReference>